<gene>
    <name evidence="1" type="ORF">DDV96_02780</name>
</gene>
<keyword evidence="2" id="KW-1185">Reference proteome</keyword>
<dbReference type="OrthoDB" id="1436858at2"/>
<protein>
    <recommendedName>
        <fullName evidence="3">Secreted protein</fullName>
    </recommendedName>
</protein>
<evidence type="ECO:0000313" key="1">
    <source>
        <dbReference type="EMBL" id="PVW16213.1"/>
    </source>
</evidence>
<accession>A0A2U0I533</accession>
<evidence type="ECO:0008006" key="3">
    <source>
        <dbReference type="Google" id="ProtNLM"/>
    </source>
</evidence>
<proteinExistence type="predicted"/>
<comment type="caution">
    <text evidence="1">The sequence shown here is derived from an EMBL/GenBank/DDBJ whole genome shotgun (WGS) entry which is preliminary data.</text>
</comment>
<sequence>MKKTLLLGVLATTLFASCDTNKDPFSIGEGSIGNLDKTIQMKQVDSIFAEDSIVKLNPIKNALGTQGEVEVYDRDGNKLLLLSPEDENDPNATITNVQVFDSRYKTDKGLSSGSTFKDVKANYTISNIETTINAVVVFLKDSEIYLTIDKKELPENLRYNPNAKIEASQIPDDAEFKYFMIGWEPEVATEIE</sequence>
<reference evidence="1 2" key="1">
    <citation type="submission" date="2018-04" db="EMBL/GenBank/DDBJ databases">
        <title>Marixanthomonas spongiae HN-E44 sp. nov., isolated from a marine sponge.</title>
        <authorList>
            <person name="Luo L."/>
            <person name="Zhuang L."/>
        </authorList>
    </citation>
    <scope>NUCLEOTIDE SEQUENCE [LARGE SCALE GENOMIC DNA]</scope>
    <source>
        <strain evidence="1 2">HN-E44</strain>
    </source>
</reference>
<organism evidence="1 2">
    <name type="scientific">Marixanthomonas spongiae</name>
    <dbReference type="NCBI Taxonomy" id="2174845"/>
    <lineage>
        <taxon>Bacteria</taxon>
        <taxon>Pseudomonadati</taxon>
        <taxon>Bacteroidota</taxon>
        <taxon>Flavobacteriia</taxon>
        <taxon>Flavobacteriales</taxon>
        <taxon>Flavobacteriaceae</taxon>
        <taxon>Marixanthomonas</taxon>
    </lineage>
</organism>
<evidence type="ECO:0000313" key="2">
    <source>
        <dbReference type="Proteomes" id="UP000245962"/>
    </source>
</evidence>
<dbReference type="RefSeq" id="WP_116693230.1">
    <property type="nucleotide sequence ID" value="NZ_QEHR01000002.1"/>
</dbReference>
<dbReference type="Proteomes" id="UP000245962">
    <property type="component" value="Unassembled WGS sequence"/>
</dbReference>
<dbReference type="EMBL" id="QEHR01000002">
    <property type="protein sequence ID" value="PVW16213.1"/>
    <property type="molecule type" value="Genomic_DNA"/>
</dbReference>
<dbReference type="AlphaFoldDB" id="A0A2U0I533"/>
<name>A0A2U0I533_9FLAO</name>
<dbReference type="PROSITE" id="PS51257">
    <property type="entry name" value="PROKAR_LIPOPROTEIN"/>
    <property type="match status" value="1"/>
</dbReference>